<feature type="domain" description="Metallo-beta-lactamase" evidence="13">
    <location>
        <begin position="79"/>
        <end position="267"/>
    </location>
</feature>
<evidence type="ECO:0000256" key="7">
    <source>
        <dbReference type="ARBA" id="ARBA00022729"/>
    </source>
</evidence>
<sequence length="319" mass="34613">MRLLIATILLSGLIVQSAYAQVPPSGQKNTLNNPSWTGPQKPFRMPASERKNIANNPSWTASQKPFRIYGNTWSVGPHGLGVFLITARTGHVLIDGGVPGEAQLIEANIRDLGINLRDIKWILNSHAHSDHAGGMAQLAHDTGAQVIANIADTPLLERGGHDDPEYGDRFPFPPVHVARTVTDGESLHLGDLVLTAHSTPGHTKGNTTWTWVSCEGSRCLHMVDVGSLSAPGFKLVKNSKDPSVVRDFEHSFAVVAPLPCDIPLAPHPGMVDFWARVDKRKQGDVNALLDPMGCRAYAKDARESFEAQLEKQRADASVK</sequence>
<dbReference type="SMART" id="SM00849">
    <property type="entry name" value="Lactamase_B"/>
    <property type="match status" value="1"/>
</dbReference>
<dbReference type="NCBIfam" id="NF033105">
    <property type="entry name" value="bla_subclass_B3"/>
    <property type="match status" value="1"/>
</dbReference>
<evidence type="ECO:0000256" key="10">
    <source>
        <dbReference type="ARBA" id="ARBA00022833"/>
    </source>
</evidence>
<comment type="similarity">
    <text evidence="4">Belongs to the metallo-beta-lactamase superfamily. Class-B beta-lactamase family.</text>
</comment>
<evidence type="ECO:0000256" key="3">
    <source>
        <dbReference type="ARBA" id="ARBA00004418"/>
    </source>
</evidence>
<dbReference type="Gene3D" id="3.60.15.10">
    <property type="entry name" value="Ribonuclease Z/Hydroxyacylglutathione hydrolase-like"/>
    <property type="match status" value="1"/>
</dbReference>
<evidence type="ECO:0000256" key="9">
    <source>
        <dbReference type="ARBA" id="ARBA00022801"/>
    </source>
</evidence>
<dbReference type="GO" id="GO:0008270">
    <property type="term" value="F:zinc ion binding"/>
    <property type="evidence" value="ECO:0007669"/>
    <property type="project" value="InterPro"/>
</dbReference>
<evidence type="ECO:0000256" key="4">
    <source>
        <dbReference type="ARBA" id="ARBA00005250"/>
    </source>
</evidence>
<keyword evidence="10" id="KW-0862">Zinc</keyword>
<dbReference type="InterPro" id="IPR001279">
    <property type="entry name" value="Metallo-B-lactamas"/>
</dbReference>
<dbReference type="GO" id="GO:0046677">
    <property type="term" value="P:response to antibiotic"/>
    <property type="evidence" value="ECO:0007669"/>
    <property type="project" value="UniProtKB-KW"/>
</dbReference>
<evidence type="ECO:0000313" key="14">
    <source>
        <dbReference type="EMBL" id="XIA19882.1"/>
    </source>
</evidence>
<dbReference type="GO" id="GO:0008800">
    <property type="term" value="F:beta-lactamase activity"/>
    <property type="evidence" value="ECO:0007669"/>
    <property type="project" value="UniProtKB-EC"/>
</dbReference>
<dbReference type="InterPro" id="IPR050855">
    <property type="entry name" value="NDM-1-like"/>
</dbReference>
<name>A0AB74UUF1_9GAMM</name>
<dbReference type="EMBL" id="CP170721">
    <property type="protein sequence ID" value="XIA19882.1"/>
    <property type="molecule type" value="Genomic_DNA"/>
</dbReference>
<gene>
    <name evidence="14" type="primary">bla</name>
    <name evidence="14" type="ORF">ACFYG5_07075</name>
</gene>
<dbReference type="AlphaFoldDB" id="A0AB74UUF1"/>
<organism evidence="14">
    <name type="scientific">Rhodanobacter sp. FW102-FHT14D07</name>
    <dbReference type="NCBI Taxonomy" id="3351462"/>
    <lineage>
        <taxon>Bacteria</taxon>
        <taxon>Pseudomonadati</taxon>
        <taxon>Pseudomonadota</taxon>
        <taxon>Gammaproteobacteria</taxon>
        <taxon>Lysobacterales</taxon>
        <taxon>Rhodanobacteraceae</taxon>
        <taxon>Rhodanobacter</taxon>
    </lineage>
</organism>
<keyword evidence="7 12" id="KW-0732">Signal</keyword>
<dbReference type="InterPro" id="IPR036866">
    <property type="entry name" value="RibonucZ/Hydroxyglut_hydro"/>
</dbReference>
<keyword evidence="11" id="KW-0046">Antibiotic resistance</keyword>
<comment type="cofactor">
    <cofactor evidence="2">
        <name>Zn(2+)</name>
        <dbReference type="ChEBI" id="CHEBI:29105"/>
    </cofactor>
</comment>
<accession>A0AB74UUF1</accession>
<dbReference type="PANTHER" id="PTHR42951">
    <property type="entry name" value="METALLO-BETA-LACTAMASE DOMAIN-CONTAINING"/>
    <property type="match status" value="1"/>
</dbReference>
<dbReference type="PANTHER" id="PTHR42951:SF17">
    <property type="entry name" value="METALLO-BETA-LACTAMASE DOMAIN-CONTAINING PROTEIN"/>
    <property type="match status" value="1"/>
</dbReference>
<evidence type="ECO:0000256" key="11">
    <source>
        <dbReference type="ARBA" id="ARBA00023251"/>
    </source>
</evidence>
<evidence type="ECO:0000256" key="1">
    <source>
        <dbReference type="ARBA" id="ARBA00001526"/>
    </source>
</evidence>
<dbReference type="NCBIfam" id="NF012229">
    <property type="entry name" value="bla_class_B_core"/>
    <property type="match status" value="1"/>
</dbReference>
<keyword evidence="8" id="KW-0574">Periplasm</keyword>
<comment type="catalytic activity">
    <reaction evidence="1">
        <text>a beta-lactam + H2O = a substituted beta-amino acid</text>
        <dbReference type="Rhea" id="RHEA:20401"/>
        <dbReference type="ChEBI" id="CHEBI:15377"/>
        <dbReference type="ChEBI" id="CHEBI:35627"/>
        <dbReference type="ChEBI" id="CHEBI:140347"/>
        <dbReference type="EC" id="3.5.2.6"/>
    </reaction>
</comment>
<evidence type="ECO:0000256" key="8">
    <source>
        <dbReference type="ARBA" id="ARBA00022764"/>
    </source>
</evidence>
<dbReference type="InterPro" id="IPR001018">
    <property type="entry name" value="Beta-lactamase_class-B_CS"/>
</dbReference>
<evidence type="ECO:0000259" key="13">
    <source>
        <dbReference type="SMART" id="SM00849"/>
    </source>
</evidence>
<feature type="chain" id="PRO_5044496563" description="beta-lactamase" evidence="12">
    <location>
        <begin position="21"/>
        <end position="319"/>
    </location>
</feature>
<dbReference type="EC" id="3.5.2.6" evidence="5"/>
<dbReference type="GO" id="GO:0017001">
    <property type="term" value="P:antibiotic catabolic process"/>
    <property type="evidence" value="ECO:0007669"/>
    <property type="project" value="InterPro"/>
</dbReference>
<protein>
    <recommendedName>
        <fullName evidence="5">beta-lactamase</fullName>
        <ecNumber evidence="5">3.5.2.6</ecNumber>
    </recommendedName>
</protein>
<dbReference type="RefSeq" id="WP_235644568.1">
    <property type="nucleotide sequence ID" value="NZ_CP170721.1"/>
</dbReference>
<keyword evidence="6" id="KW-0479">Metal-binding</keyword>
<dbReference type="SUPFAM" id="SSF56281">
    <property type="entry name" value="Metallo-hydrolase/oxidoreductase"/>
    <property type="match status" value="1"/>
</dbReference>
<reference evidence="14" key="1">
    <citation type="submission" date="2024-10" db="EMBL/GenBank/DDBJ databases">
        <authorList>
            <person name="Lesea H.P."/>
            <person name="Kuehl J.V."/>
            <person name="Chandonia J.-M."/>
        </authorList>
    </citation>
    <scope>NUCLEOTIDE SEQUENCE</scope>
    <source>
        <strain evidence="14">FW102-FHT14D07</strain>
    </source>
</reference>
<dbReference type="Pfam" id="PF00753">
    <property type="entry name" value="Lactamase_B"/>
    <property type="match status" value="1"/>
</dbReference>
<dbReference type="PROSITE" id="PS00743">
    <property type="entry name" value="BETA_LACTAMASE_B_1"/>
    <property type="match status" value="1"/>
</dbReference>
<evidence type="ECO:0000256" key="6">
    <source>
        <dbReference type="ARBA" id="ARBA00022723"/>
    </source>
</evidence>
<dbReference type="GO" id="GO:0042597">
    <property type="term" value="C:periplasmic space"/>
    <property type="evidence" value="ECO:0007669"/>
    <property type="project" value="UniProtKB-SubCell"/>
</dbReference>
<evidence type="ECO:0000256" key="12">
    <source>
        <dbReference type="SAM" id="SignalP"/>
    </source>
</evidence>
<evidence type="ECO:0000256" key="5">
    <source>
        <dbReference type="ARBA" id="ARBA00012865"/>
    </source>
</evidence>
<proteinExistence type="inferred from homology"/>
<keyword evidence="9 14" id="KW-0378">Hydrolase</keyword>
<evidence type="ECO:0000256" key="2">
    <source>
        <dbReference type="ARBA" id="ARBA00001947"/>
    </source>
</evidence>
<comment type="subcellular location">
    <subcellularLocation>
        <location evidence="3">Periplasm</location>
    </subcellularLocation>
</comment>
<feature type="signal peptide" evidence="12">
    <location>
        <begin position="1"/>
        <end position="20"/>
    </location>
</feature>